<sequence>MFNRIILLLALCYFAQGDVEKMEAAEKICQEKYHVTDDIFVKNLADGETYEEFDITLKDETNEDHRCYVECLMTEFGFIDNGIVELDALIALAVLELKKKDKEVEPSSLKTEVVSCTSNYAEEGQCIISYHAARCLFAETRKHFES</sequence>
<name>A0AAD7ZP92_DIPPU</name>
<dbReference type="InterPro" id="IPR006170">
    <property type="entry name" value="PBP/GOBP"/>
</dbReference>
<dbReference type="SUPFAM" id="SSF47565">
    <property type="entry name" value="Insect pheromone/odorant-binding proteins"/>
    <property type="match status" value="1"/>
</dbReference>
<evidence type="ECO:0000256" key="1">
    <source>
        <dbReference type="SAM" id="SignalP"/>
    </source>
</evidence>
<organism evidence="2 3">
    <name type="scientific">Diploptera punctata</name>
    <name type="common">Pacific beetle cockroach</name>
    <dbReference type="NCBI Taxonomy" id="6984"/>
    <lineage>
        <taxon>Eukaryota</taxon>
        <taxon>Metazoa</taxon>
        <taxon>Ecdysozoa</taxon>
        <taxon>Arthropoda</taxon>
        <taxon>Hexapoda</taxon>
        <taxon>Insecta</taxon>
        <taxon>Pterygota</taxon>
        <taxon>Neoptera</taxon>
        <taxon>Polyneoptera</taxon>
        <taxon>Dictyoptera</taxon>
        <taxon>Blattodea</taxon>
        <taxon>Blaberoidea</taxon>
        <taxon>Blaberidae</taxon>
        <taxon>Diplopterinae</taxon>
        <taxon>Diploptera</taxon>
    </lineage>
</organism>
<proteinExistence type="predicted"/>
<reference evidence="2" key="2">
    <citation type="submission" date="2023-05" db="EMBL/GenBank/DDBJ databases">
        <authorList>
            <person name="Fouks B."/>
        </authorList>
    </citation>
    <scope>NUCLEOTIDE SEQUENCE</scope>
    <source>
        <strain evidence="2">Stay&amp;Tobe</strain>
        <tissue evidence="2">Testes</tissue>
    </source>
</reference>
<evidence type="ECO:0008006" key="4">
    <source>
        <dbReference type="Google" id="ProtNLM"/>
    </source>
</evidence>
<keyword evidence="1" id="KW-0732">Signal</keyword>
<evidence type="ECO:0000313" key="2">
    <source>
        <dbReference type="EMBL" id="KAJ9583697.1"/>
    </source>
</evidence>
<gene>
    <name evidence="2" type="ORF">L9F63_021958</name>
</gene>
<dbReference type="InterPro" id="IPR036728">
    <property type="entry name" value="PBP_GOBP_sf"/>
</dbReference>
<feature type="signal peptide" evidence="1">
    <location>
        <begin position="1"/>
        <end position="17"/>
    </location>
</feature>
<evidence type="ECO:0000313" key="3">
    <source>
        <dbReference type="Proteomes" id="UP001233999"/>
    </source>
</evidence>
<keyword evidence="3" id="KW-1185">Reference proteome</keyword>
<comment type="caution">
    <text evidence="2">The sequence shown here is derived from an EMBL/GenBank/DDBJ whole genome shotgun (WGS) entry which is preliminary data.</text>
</comment>
<protein>
    <recommendedName>
        <fullName evidence="4">Odorant-binding protein</fullName>
    </recommendedName>
</protein>
<accession>A0AAD7ZP92</accession>
<dbReference type="EMBL" id="JASPKZ010007543">
    <property type="protein sequence ID" value="KAJ9583697.1"/>
    <property type="molecule type" value="Genomic_DNA"/>
</dbReference>
<dbReference type="Pfam" id="PF01395">
    <property type="entry name" value="PBP_GOBP"/>
    <property type="match status" value="1"/>
</dbReference>
<reference evidence="2" key="1">
    <citation type="journal article" date="2023" name="IScience">
        <title>Live-bearing cockroach genome reveals convergent evolutionary mechanisms linked to viviparity in insects and beyond.</title>
        <authorList>
            <person name="Fouks B."/>
            <person name="Harrison M.C."/>
            <person name="Mikhailova A.A."/>
            <person name="Marchal E."/>
            <person name="English S."/>
            <person name="Carruthers M."/>
            <person name="Jennings E.C."/>
            <person name="Chiamaka E.L."/>
            <person name="Frigard R.A."/>
            <person name="Pippel M."/>
            <person name="Attardo G.M."/>
            <person name="Benoit J.B."/>
            <person name="Bornberg-Bauer E."/>
            <person name="Tobe S.S."/>
        </authorList>
    </citation>
    <scope>NUCLEOTIDE SEQUENCE</scope>
    <source>
        <strain evidence="2">Stay&amp;Tobe</strain>
    </source>
</reference>
<dbReference type="GO" id="GO:0005549">
    <property type="term" value="F:odorant binding"/>
    <property type="evidence" value="ECO:0007669"/>
    <property type="project" value="InterPro"/>
</dbReference>
<dbReference type="AlphaFoldDB" id="A0AAD7ZP92"/>
<dbReference type="Proteomes" id="UP001233999">
    <property type="component" value="Unassembled WGS sequence"/>
</dbReference>
<dbReference type="Gene3D" id="1.10.238.20">
    <property type="entry name" value="Pheromone/general odorant binding protein domain"/>
    <property type="match status" value="1"/>
</dbReference>
<dbReference type="CDD" id="cd23992">
    <property type="entry name" value="PBP_GOBP"/>
    <property type="match status" value="1"/>
</dbReference>
<feature type="chain" id="PRO_5042191007" description="Odorant-binding protein" evidence="1">
    <location>
        <begin position="18"/>
        <end position="146"/>
    </location>
</feature>